<gene>
    <name evidence="5" type="ORF">ACJRO7_015501</name>
</gene>
<dbReference type="PANTHER" id="PTHR23051">
    <property type="entry name" value="SOLUTE CARRIER FAMILY 35, MEMBER F5"/>
    <property type="match status" value="1"/>
</dbReference>
<feature type="transmembrane region" description="Helical" evidence="3">
    <location>
        <begin position="153"/>
        <end position="171"/>
    </location>
</feature>
<evidence type="ECO:0000313" key="6">
    <source>
        <dbReference type="Proteomes" id="UP001634007"/>
    </source>
</evidence>
<comment type="subcellular location">
    <subcellularLocation>
        <location evidence="1">Membrane</location>
        <topology evidence="1">Multi-pass membrane protein</topology>
    </subcellularLocation>
</comment>
<dbReference type="InterPro" id="IPR000620">
    <property type="entry name" value="EamA_dom"/>
</dbReference>
<comment type="caution">
    <text evidence="5">The sequence shown here is derived from an EMBL/GenBank/DDBJ whole genome shotgun (WGS) entry which is preliminary data.</text>
</comment>
<name>A0ABD3L4N0_EUCGL</name>
<keyword evidence="3" id="KW-0472">Membrane</keyword>
<feature type="domain" description="EamA" evidence="4">
    <location>
        <begin position="35"/>
        <end position="102"/>
    </location>
</feature>
<dbReference type="AlphaFoldDB" id="A0ABD3L4N0"/>
<comment type="similarity">
    <text evidence="2">Belongs to the drug/metabolite transporter (DMT) superfamily. Plant drug/metabolite exporter (P-DME) (TC 2.A.7.4) family.</text>
</comment>
<dbReference type="EMBL" id="JBJKBG010000003">
    <property type="protein sequence ID" value="KAL3746548.1"/>
    <property type="molecule type" value="Genomic_DNA"/>
</dbReference>
<evidence type="ECO:0000256" key="2">
    <source>
        <dbReference type="ARBA" id="ARBA00007635"/>
    </source>
</evidence>
<evidence type="ECO:0000256" key="3">
    <source>
        <dbReference type="SAM" id="Phobius"/>
    </source>
</evidence>
<reference evidence="5 6" key="1">
    <citation type="submission" date="2024-11" db="EMBL/GenBank/DDBJ databases">
        <title>Chromosome-level genome assembly of Eucalyptus globulus Labill. provides insights into its genome evolution.</title>
        <authorList>
            <person name="Li X."/>
        </authorList>
    </citation>
    <scope>NUCLEOTIDE SEQUENCE [LARGE SCALE GENOMIC DNA]</scope>
    <source>
        <strain evidence="5">CL2024</strain>
        <tissue evidence="5">Fresh tender leaves</tissue>
    </source>
</reference>
<sequence length="260" mass="28545">MNESSAGFGARNVFEVESASPINDDRERELTKRDIAFYGCCIVLYGLRYLSNAALARTSVASMTVLSSTSVLFTLFIGVLLGQDSLNVSKVVAVFISIAGAARTTLGETWAADDFNTSLNEKHSLVADLFGLLSVMSYGLFTEGEEANVQKLFGYIGLFTLVALWWLVWPLEALELEPEFHNSPFCKMDVAVLANGLVGSVLSDYFWALSEVWTTPLVATQVLSLTIPFVMLADMVIHGRHYSALYILGSTQDLSSWMSY</sequence>
<keyword evidence="6" id="KW-1185">Reference proteome</keyword>
<dbReference type="Pfam" id="PF00892">
    <property type="entry name" value="EamA"/>
    <property type="match status" value="1"/>
</dbReference>
<dbReference type="Proteomes" id="UP001634007">
    <property type="component" value="Unassembled WGS sequence"/>
</dbReference>
<feature type="transmembrane region" description="Helical" evidence="3">
    <location>
        <begin position="35"/>
        <end position="55"/>
    </location>
</feature>
<accession>A0ABD3L4N0</accession>
<dbReference type="SUPFAM" id="SSF103481">
    <property type="entry name" value="Multidrug resistance efflux transporter EmrE"/>
    <property type="match status" value="1"/>
</dbReference>
<feature type="transmembrane region" description="Helical" evidence="3">
    <location>
        <begin position="61"/>
        <end position="81"/>
    </location>
</feature>
<dbReference type="InterPro" id="IPR037185">
    <property type="entry name" value="EmrE-like"/>
</dbReference>
<proteinExistence type="inferred from homology"/>
<feature type="transmembrane region" description="Helical" evidence="3">
    <location>
        <begin position="212"/>
        <end position="233"/>
    </location>
</feature>
<protein>
    <recommendedName>
        <fullName evidence="4">EamA domain-containing protein</fullName>
    </recommendedName>
</protein>
<keyword evidence="3" id="KW-0812">Transmembrane</keyword>
<organism evidence="5 6">
    <name type="scientific">Eucalyptus globulus</name>
    <name type="common">Tasmanian blue gum</name>
    <dbReference type="NCBI Taxonomy" id="34317"/>
    <lineage>
        <taxon>Eukaryota</taxon>
        <taxon>Viridiplantae</taxon>
        <taxon>Streptophyta</taxon>
        <taxon>Embryophyta</taxon>
        <taxon>Tracheophyta</taxon>
        <taxon>Spermatophyta</taxon>
        <taxon>Magnoliopsida</taxon>
        <taxon>eudicotyledons</taxon>
        <taxon>Gunneridae</taxon>
        <taxon>Pentapetalae</taxon>
        <taxon>rosids</taxon>
        <taxon>malvids</taxon>
        <taxon>Myrtales</taxon>
        <taxon>Myrtaceae</taxon>
        <taxon>Myrtoideae</taxon>
        <taxon>Eucalypteae</taxon>
        <taxon>Eucalyptus</taxon>
    </lineage>
</organism>
<dbReference type="PANTHER" id="PTHR23051:SF12">
    <property type="entry name" value="OS04G0645600 PROTEIN"/>
    <property type="match status" value="1"/>
</dbReference>
<feature type="transmembrane region" description="Helical" evidence="3">
    <location>
        <begin position="125"/>
        <end position="141"/>
    </location>
</feature>
<evidence type="ECO:0000313" key="5">
    <source>
        <dbReference type="EMBL" id="KAL3746548.1"/>
    </source>
</evidence>
<keyword evidence="3" id="KW-1133">Transmembrane helix</keyword>
<evidence type="ECO:0000259" key="4">
    <source>
        <dbReference type="Pfam" id="PF00892"/>
    </source>
</evidence>
<evidence type="ECO:0000256" key="1">
    <source>
        <dbReference type="ARBA" id="ARBA00004141"/>
    </source>
</evidence>